<dbReference type="EMBL" id="JH822106">
    <property type="protein sequence ID" value="EKC17717.1"/>
    <property type="molecule type" value="Genomic_DNA"/>
</dbReference>
<name>K1P1I8_MAGGI</name>
<gene>
    <name evidence="2" type="ORF">CGI_10000305</name>
</gene>
<sequence length="163" mass="18924">MIETEIEKYREQAASRKAEADFFRDKWKRDRKTLERQMLEKDNTIKKQSEELGAQKEDLAGARIKQAELQVALQALQDKLESMQSKENQKASFERPRASHRAQSGPTRHPGQHFQTRNPRHAFPIAHSCTGSATGSAKNYRKHEDVFRGARGYCHRVRNTYLE</sequence>
<protein>
    <submittedName>
        <fullName evidence="2">Uncharacterized protein</fullName>
    </submittedName>
</protein>
<proteinExistence type="predicted"/>
<accession>K1P1I8</accession>
<reference evidence="2" key="1">
    <citation type="journal article" date="2012" name="Nature">
        <title>The oyster genome reveals stress adaptation and complexity of shell formation.</title>
        <authorList>
            <person name="Zhang G."/>
            <person name="Fang X."/>
            <person name="Guo X."/>
            <person name="Li L."/>
            <person name="Luo R."/>
            <person name="Xu F."/>
            <person name="Yang P."/>
            <person name="Zhang L."/>
            <person name="Wang X."/>
            <person name="Qi H."/>
            <person name="Xiong Z."/>
            <person name="Que H."/>
            <person name="Xie Y."/>
            <person name="Holland P.W."/>
            <person name="Paps J."/>
            <person name="Zhu Y."/>
            <person name="Wu F."/>
            <person name="Chen Y."/>
            <person name="Wang J."/>
            <person name="Peng C."/>
            <person name="Meng J."/>
            <person name="Yang L."/>
            <person name="Liu J."/>
            <person name="Wen B."/>
            <person name="Zhang N."/>
            <person name="Huang Z."/>
            <person name="Zhu Q."/>
            <person name="Feng Y."/>
            <person name="Mount A."/>
            <person name="Hedgecock D."/>
            <person name="Xu Z."/>
            <person name="Liu Y."/>
            <person name="Domazet-Loso T."/>
            <person name="Du Y."/>
            <person name="Sun X."/>
            <person name="Zhang S."/>
            <person name="Liu B."/>
            <person name="Cheng P."/>
            <person name="Jiang X."/>
            <person name="Li J."/>
            <person name="Fan D."/>
            <person name="Wang W."/>
            <person name="Fu W."/>
            <person name="Wang T."/>
            <person name="Wang B."/>
            <person name="Zhang J."/>
            <person name="Peng Z."/>
            <person name="Li Y."/>
            <person name="Li N."/>
            <person name="Wang J."/>
            <person name="Chen M."/>
            <person name="He Y."/>
            <person name="Tan F."/>
            <person name="Song X."/>
            <person name="Zheng Q."/>
            <person name="Huang R."/>
            <person name="Yang H."/>
            <person name="Du X."/>
            <person name="Chen L."/>
            <person name="Yang M."/>
            <person name="Gaffney P.M."/>
            <person name="Wang S."/>
            <person name="Luo L."/>
            <person name="She Z."/>
            <person name="Ming Y."/>
            <person name="Huang W."/>
            <person name="Zhang S."/>
            <person name="Huang B."/>
            <person name="Zhang Y."/>
            <person name="Qu T."/>
            <person name="Ni P."/>
            <person name="Miao G."/>
            <person name="Wang J."/>
            <person name="Wang Q."/>
            <person name="Steinberg C.E."/>
            <person name="Wang H."/>
            <person name="Li N."/>
            <person name="Qian L."/>
            <person name="Zhang G."/>
            <person name="Li Y."/>
            <person name="Yang H."/>
            <person name="Liu X."/>
            <person name="Wang J."/>
            <person name="Yin Y."/>
            <person name="Wang J."/>
        </authorList>
    </citation>
    <scope>NUCLEOTIDE SEQUENCE [LARGE SCALE GENOMIC DNA]</scope>
    <source>
        <strain evidence="2">05x7-T-G4-1.051#20</strain>
    </source>
</reference>
<evidence type="ECO:0000313" key="2">
    <source>
        <dbReference type="EMBL" id="EKC17717.1"/>
    </source>
</evidence>
<organism evidence="2">
    <name type="scientific">Magallana gigas</name>
    <name type="common">Pacific oyster</name>
    <name type="synonym">Crassostrea gigas</name>
    <dbReference type="NCBI Taxonomy" id="29159"/>
    <lineage>
        <taxon>Eukaryota</taxon>
        <taxon>Metazoa</taxon>
        <taxon>Spiralia</taxon>
        <taxon>Lophotrochozoa</taxon>
        <taxon>Mollusca</taxon>
        <taxon>Bivalvia</taxon>
        <taxon>Autobranchia</taxon>
        <taxon>Pteriomorphia</taxon>
        <taxon>Ostreida</taxon>
        <taxon>Ostreoidea</taxon>
        <taxon>Ostreidae</taxon>
        <taxon>Magallana</taxon>
    </lineage>
</organism>
<feature type="compositionally biased region" description="Basic and acidic residues" evidence="1">
    <location>
        <begin position="87"/>
        <end position="97"/>
    </location>
</feature>
<evidence type="ECO:0000256" key="1">
    <source>
        <dbReference type="SAM" id="MobiDB-lite"/>
    </source>
</evidence>
<dbReference type="InParanoid" id="K1P1I8"/>
<feature type="region of interest" description="Disordered" evidence="1">
    <location>
        <begin position="81"/>
        <end position="114"/>
    </location>
</feature>
<dbReference type="AlphaFoldDB" id="K1P1I8"/>
<dbReference type="HOGENOM" id="CLU_1628628_0_0_1"/>